<reference evidence="1 2" key="1">
    <citation type="submission" date="2020-12" db="EMBL/GenBank/DDBJ databases">
        <title>Enhanced detection system for hospital associated transmission using whole genome sequencing surveillance.</title>
        <authorList>
            <person name="Harrison L.H."/>
            <person name="Van Tyne D."/>
            <person name="Marsh J.W."/>
            <person name="Griffith M.P."/>
            <person name="Snyder D.J."/>
            <person name="Cooper V.S."/>
            <person name="Mustapha M."/>
        </authorList>
    </citation>
    <scope>NUCLEOTIDE SEQUENCE [LARGE SCALE GENOMIC DNA]</scope>
    <source>
        <strain evidence="1 2">SER00238</strain>
    </source>
</reference>
<evidence type="ECO:0000313" key="1">
    <source>
        <dbReference type="EMBL" id="MBI6182407.1"/>
    </source>
</evidence>
<dbReference type="EMBL" id="JAEHSL010000018">
    <property type="protein sequence ID" value="MBI6182407.1"/>
    <property type="molecule type" value="Genomic_DNA"/>
</dbReference>
<proteinExistence type="predicted"/>
<dbReference type="InterPro" id="IPR009225">
    <property type="entry name" value="Phage_head_completion_GpL"/>
</dbReference>
<comment type="caution">
    <text evidence="1">The sequence shown here is derived from an EMBL/GenBank/DDBJ whole genome shotgun (WGS) entry which is preliminary data.</text>
</comment>
<protein>
    <submittedName>
        <fullName evidence="1">Head completion/stabilization protein</fullName>
    </submittedName>
</protein>
<evidence type="ECO:0000313" key="2">
    <source>
        <dbReference type="Proteomes" id="UP000639004"/>
    </source>
</evidence>
<dbReference type="RefSeq" id="WP_198642454.1">
    <property type="nucleotide sequence ID" value="NZ_JAEHSL010000018.1"/>
</dbReference>
<keyword evidence="2" id="KW-1185">Reference proteome</keyword>
<accession>A0ABS0TVK9</accession>
<dbReference type="Proteomes" id="UP000639004">
    <property type="component" value="Unassembled WGS sequence"/>
</dbReference>
<dbReference type="Pfam" id="PF05926">
    <property type="entry name" value="Phage_GPL"/>
    <property type="match status" value="1"/>
</dbReference>
<sequence>MFSGLPQDYSDIPVTNDGWWPDTNVADFQRQRSIPASIAEETVTGALLAAIGEANAELATYQATQCTKGYASAADVPGPSAGGLNQLSAQYLKVIFARAKAELMGEITSAEREKANPGQQSDDTRDKLLAEASFAVRNITGYPRVWVALV</sequence>
<name>A0ABS0TVK9_SERPR</name>
<gene>
    <name evidence="1" type="ORF">JEQ07_18690</name>
</gene>
<organism evidence="1 2">
    <name type="scientific">Serratia proteamaculans</name>
    <dbReference type="NCBI Taxonomy" id="28151"/>
    <lineage>
        <taxon>Bacteria</taxon>
        <taxon>Pseudomonadati</taxon>
        <taxon>Pseudomonadota</taxon>
        <taxon>Gammaproteobacteria</taxon>
        <taxon>Enterobacterales</taxon>
        <taxon>Yersiniaceae</taxon>
        <taxon>Serratia</taxon>
    </lineage>
</organism>